<accession>A0ABP8L6P9</accession>
<sequence length="368" mass="42376">MNYNFYSILGVSPTASAKEVKGAYKQLALKYHPDRNPGNARAEDLFKLVNAAYQTLSNPAKRARYDMRLQLQRQQQRAVVQHPSQPPYDGTRYAHTRQPAGVSERHYRNIKRDDNRFARKDWYITFGFVAGLLFFSLLLKLAMDRITGEDKYKTAIAYIEDGKYSSAHRLLSDAIRFMPKNVAAYEARARIELNVFENYAAALRDLNTAIALREQPSAQDYYMRGRSYRQLGQYRQAEQDLTRALQLDRKLWRAHLVRGEVRLFYLKDYEQGIEDLSVFLANSGKGPERVSALTYRGFGYFKIGDYVQSEQDYQAALALDKENGRVYYLLGRVVAAQQQSDAACAYFSKAYQLGYSSALLELRARCQN</sequence>
<evidence type="ECO:0000256" key="1">
    <source>
        <dbReference type="ARBA" id="ARBA00022737"/>
    </source>
</evidence>
<reference evidence="8" key="1">
    <citation type="journal article" date="2019" name="Int. J. Syst. Evol. Microbiol.">
        <title>The Global Catalogue of Microorganisms (GCM) 10K type strain sequencing project: providing services to taxonomists for standard genome sequencing and annotation.</title>
        <authorList>
            <consortium name="The Broad Institute Genomics Platform"/>
            <consortium name="The Broad Institute Genome Sequencing Center for Infectious Disease"/>
            <person name="Wu L."/>
            <person name="Ma J."/>
        </authorList>
    </citation>
    <scope>NUCLEOTIDE SEQUENCE [LARGE SCALE GENOMIC DNA]</scope>
    <source>
        <strain evidence="8">JCM 17926</strain>
    </source>
</reference>
<dbReference type="Proteomes" id="UP001500552">
    <property type="component" value="Unassembled WGS sequence"/>
</dbReference>
<dbReference type="InterPro" id="IPR019734">
    <property type="entry name" value="TPR_rpt"/>
</dbReference>
<keyword evidence="5" id="KW-1133">Transmembrane helix</keyword>
<dbReference type="PANTHER" id="PTHR45188">
    <property type="entry name" value="DNAJ PROTEIN P58IPK HOMOLOG"/>
    <property type="match status" value="1"/>
</dbReference>
<evidence type="ECO:0000256" key="4">
    <source>
        <dbReference type="SAM" id="MobiDB-lite"/>
    </source>
</evidence>
<evidence type="ECO:0000259" key="6">
    <source>
        <dbReference type="PROSITE" id="PS50076"/>
    </source>
</evidence>
<dbReference type="PROSITE" id="PS00636">
    <property type="entry name" value="DNAJ_1"/>
    <property type="match status" value="1"/>
</dbReference>
<dbReference type="SUPFAM" id="SSF46565">
    <property type="entry name" value="Chaperone J-domain"/>
    <property type="match status" value="1"/>
</dbReference>
<dbReference type="SMART" id="SM00028">
    <property type="entry name" value="TPR"/>
    <property type="match status" value="4"/>
</dbReference>
<dbReference type="RefSeq" id="WP_345156255.1">
    <property type="nucleotide sequence ID" value="NZ_BAABHC010000001.1"/>
</dbReference>
<dbReference type="InterPro" id="IPR001623">
    <property type="entry name" value="DnaJ_domain"/>
</dbReference>
<feature type="domain" description="J" evidence="6">
    <location>
        <begin position="4"/>
        <end position="69"/>
    </location>
</feature>
<feature type="region of interest" description="Disordered" evidence="4">
    <location>
        <begin position="77"/>
        <end position="103"/>
    </location>
</feature>
<organism evidence="7 8">
    <name type="scientific">Pontibacter saemangeumensis</name>
    <dbReference type="NCBI Taxonomy" id="1084525"/>
    <lineage>
        <taxon>Bacteria</taxon>
        <taxon>Pseudomonadati</taxon>
        <taxon>Bacteroidota</taxon>
        <taxon>Cytophagia</taxon>
        <taxon>Cytophagales</taxon>
        <taxon>Hymenobacteraceae</taxon>
        <taxon>Pontibacter</taxon>
    </lineage>
</organism>
<feature type="transmembrane region" description="Helical" evidence="5">
    <location>
        <begin position="122"/>
        <end position="143"/>
    </location>
</feature>
<evidence type="ECO:0000256" key="2">
    <source>
        <dbReference type="ARBA" id="ARBA00022803"/>
    </source>
</evidence>
<dbReference type="InterPro" id="IPR018253">
    <property type="entry name" value="DnaJ_domain_CS"/>
</dbReference>
<dbReference type="PROSITE" id="PS50005">
    <property type="entry name" value="TPR"/>
    <property type="match status" value="2"/>
</dbReference>
<dbReference type="PRINTS" id="PR00625">
    <property type="entry name" value="JDOMAIN"/>
</dbReference>
<feature type="repeat" description="TPR" evidence="3">
    <location>
        <begin position="290"/>
        <end position="323"/>
    </location>
</feature>
<dbReference type="Pfam" id="PF00515">
    <property type="entry name" value="TPR_1"/>
    <property type="match status" value="1"/>
</dbReference>
<dbReference type="Pfam" id="PF13432">
    <property type="entry name" value="TPR_16"/>
    <property type="match status" value="2"/>
</dbReference>
<dbReference type="InterPro" id="IPR036869">
    <property type="entry name" value="J_dom_sf"/>
</dbReference>
<dbReference type="PROSITE" id="PS50076">
    <property type="entry name" value="DNAJ_2"/>
    <property type="match status" value="1"/>
</dbReference>
<dbReference type="Pfam" id="PF00226">
    <property type="entry name" value="DnaJ"/>
    <property type="match status" value="1"/>
</dbReference>
<name>A0ABP8L6P9_9BACT</name>
<dbReference type="SMART" id="SM00271">
    <property type="entry name" value="DnaJ"/>
    <property type="match status" value="1"/>
</dbReference>
<evidence type="ECO:0000313" key="7">
    <source>
        <dbReference type="EMBL" id="GAA4423274.1"/>
    </source>
</evidence>
<keyword evidence="1" id="KW-0677">Repeat</keyword>
<evidence type="ECO:0000256" key="3">
    <source>
        <dbReference type="PROSITE-ProRule" id="PRU00339"/>
    </source>
</evidence>
<dbReference type="PANTHER" id="PTHR45188:SF2">
    <property type="entry name" value="DNAJ HOMOLOG SUBFAMILY C MEMBER 7"/>
    <property type="match status" value="1"/>
</dbReference>
<dbReference type="InterPro" id="IPR011990">
    <property type="entry name" value="TPR-like_helical_dom_sf"/>
</dbReference>
<dbReference type="Gene3D" id="1.10.287.110">
    <property type="entry name" value="DnaJ domain"/>
    <property type="match status" value="1"/>
</dbReference>
<evidence type="ECO:0000313" key="8">
    <source>
        <dbReference type="Proteomes" id="UP001500552"/>
    </source>
</evidence>
<keyword evidence="2 3" id="KW-0802">TPR repeat</keyword>
<feature type="repeat" description="TPR" evidence="3">
    <location>
        <begin position="218"/>
        <end position="251"/>
    </location>
</feature>
<protein>
    <recommendedName>
        <fullName evidence="6">J domain-containing protein</fullName>
    </recommendedName>
</protein>
<dbReference type="CDD" id="cd06257">
    <property type="entry name" value="DnaJ"/>
    <property type="match status" value="1"/>
</dbReference>
<dbReference type="SUPFAM" id="SSF81901">
    <property type="entry name" value="HCP-like"/>
    <property type="match status" value="1"/>
</dbReference>
<comment type="caution">
    <text evidence="7">The sequence shown here is derived from an EMBL/GenBank/DDBJ whole genome shotgun (WGS) entry which is preliminary data.</text>
</comment>
<keyword evidence="8" id="KW-1185">Reference proteome</keyword>
<dbReference type="Gene3D" id="1.25.40.10">
    <property type="entry name" value="Tetratricopeptide repeat domain"/>
    <property type="match status" value="2"/>
</dbReference>
<keyword evidence="5" id="KW-0812">Transmembrane</keyword>
<dbReference type="EMBL" id="BAABHC010000001">
    <property type="protein sequence ID" value="GAA4423274.1"/>
    <property type="molecule type" value="Genomic_DNA"/>
</dbReference>
<gene>
    <name evidence="7" type="ORF">GCM10023188_01910</name>
</gene>
<keyword evidence="5" id="KW-0472">Membrane</keyword>
<proteinExistence type="predicted"/>
<evidence type="ECO:0000256" key="5">
    <source>
        <dbReference type="SAM" id="Phobius"/>
    </source>
</evidence>